<dbReference type="SUPFAM" id="SSF46689">
    <property type="entry name" value="Homeodomain-like"/>
    <property type="match status" value="1"/>
</dbReference>
<dbReference type="InterPro" id="IPR050109">
    <property type="entry name" value="HTH-type_TetR-like_transc_reg"/>
</dbReference>
<dbReference type="EMBL" id="CP077093">
    <property type="protein sequence ID" value="QXI31488.1"/>
    <property type="molecule type" value="Genomic_DNA"/>
</dbReference>
<organism evidence="4 5">
    <name type="scientific">Pseudomonas vanderleydeniana</name>
    <dbReference type="NCBI Taxonomy" id="2745495"/>
    <lineage>
        <taxon>Bacteria</taxon>
        <taxon>Pseudomonadati</taxon>
        <taxon>Pseudomonadota</taxon>
        <taxon>Gammaproteobacteria</taxon>
        <taxon>Pseudomonadales</taxon>
        <taxon>Pseudomonadaceae</taxon>
        <taxon>Pseudomonas</taxon>
    </lineage>
</organism>
<protein>
    <submittedName>
        <fullName evidence="4">Transcriptional regulator</fullName>
    </submittedName>
</protein>
<evidence type="ECO:0000256" key="3">
    <source>
        <dbReference type="ARBA" id="ARBA00023163"/>
    </source>
</evidence>
<dbReference type="SUPFAM" id="SSF48498">
    <property type="entry name" value="Tetracyclin repressor-like, C-terminal domain"/>
    <property type="match status" value="1"/>
</dbReference>
<dbReference type="PANTHER" id="PTHR30055">
    <property type="entry name" value="HTH-TYPE TRANSCRIPTIONAL REGULATOR RUTR"/>
    <property type="match status" value="1"/>
</dbReference>
<evidence type="ECO:0000256" key="1">
    <source>
        <dbReference type="ARBA" id="ARBA00023015"/>
    </source>
</evidence>
<name>A0A9E6PRY1_9PSED</name>
<keyword evidence="2" id="KW-0238">DNA-binding</keyword>
<proteinExistence type="predicted"/>
<sequence>MLSTLCAMVARHPRATMAELAGLAGVSRASLHRFYGTREKLDEQLEQHALQVLERIMGVVDLATAPALAVLHRLWQEHLAHQELMAFLIPRYPLNTVATEQGQASWRFYRDGLDALFLRGQQQGTLRIDVTAPLLTELFITLLYGTMEARQRGRIADGCTGVMEEMFLHGAQRRPLGDGHPQPCTAKV</sequence>
<keyword evidence="5" id="KW-1185">Reference proteome</keyword>
<evidence type="ECO:0000313" key="4">
    <source>
        <dbReference type="EMBL" id="QXI31488.1"/>
    </source>
</evidence>
<evidence type="ECO:0000256" key="2">
    <source>
        <dbReference type="ARBA" id="ARBA00023125"/>
    </source>
</evidence>
<dbReference type="KEGG" id="pvw:HU752_014375"/>
<reference evidence="4 5" key="2">
    <citation type="journal article" date="2021" name="Microorganisms">
        <title>The Ever-Expanding Pseudomonas Genus: Description of 43 New Species and Partition of the Pseudomonas putida Group.</title>
        <authorList>
            <person name="Girard L."/>
            <person name="Lood C."/>
            <person name="Hofte M."/>
            <person name="Vandamme P."/>
            <person name="Rokni-Zadeh H."/>
            <person name="van Noort V."/>
            <person name="Lavigne R."/>
            <person name="De Mot R."/>
        </authorList>
    </citation>
    <scope>NUCLEOTIDE SEQUENCE [LARGE SCALE GENOMIC DNA]</scope>
    <source>
        <strain evidence="4 5">RW8P3</strain>
    </source>
</reference>
<dbReference type="InterPro" id="IPR036271">
    <property type="entry name" value="Tet_transcr_reg_TetR-rel_C_sf"/>
</dbReference>
<dbReference type="Proteomes" id="UP000634530">
    <property type="component" value="Chromosome"/>
</dbReference>
<dbReference type="InterPro" id="IPR009057">
    <property type="entry name" value="Homeodomain-like_sf"/>
</dbReference>
<dbReference type="GO" id="GO:0000976">
    <property type="term" value="F:transcription cis-regulatory region binding"/>
    <property type="evidence" value="ECO:0007669"/>
    <property type="project" value="TreeGrafter"/>
</dbReference>
<keyword evidence="1" id="KW-0805">Transcription regulation</keyword>
<reference evidence="4 5" key="1">
    <citation type="journal article" date="2020" name="Microorganisms">
        <title>Reliable Identification of Environmental Pseudomonas Isolates Using the rpoD Gene.</title>
        <authorList>
            <consortium name="The Broad Institute Genome Sequencing Platform"/>
            <person name="Girard L."/>
            <person name="Lood C."/>
            <person name="Rokni-Zadeh H."/>
            <person name="van Noort V."/>
            <person name="Lavigne R."/>
            <person name="De Mot R."/>
        </authorList>
    </citation>
    <scope>NUCLEOTIDE SEQUENCE [LARGE SCALE GENOMIC DNA]</scope>
    <source>
        <strain evidence="4 5">RW8P3</strain>
    </source>
</reference>
<dbReference type="AlphaFoldDB" id="A0A9E6PRY1"/>
<accession>A0A9E6PRY1</accession>
<dbReference type="Gene3D" id="1.10.357.10">
    <property type="entry name" value="Tetracycline Repressor, domain 2"/>
    <property type="match status" value="1"/>
</dbReference>
<gene>
    <name evidence="4" type="ORF">HU752_014375</name>
</gene>
<dbReference type="GO" id="GO:0003700">
    <property type="term" value="F:DNA-binding transcription factor activity"/>
    <property type="evidence" value="ECO:0007669"/>
    <property type="project" value="TreeGrafter"/>
</dbReference>
<evidence type="ECO:0000313" key="5">
    <source>
        <dbReference type="Proteomes" id="UP000634530"/>
    </source>
</evidence>
<dbReference type="PANTHER" id="PTHR30055:SF234">
    <property type="entry name" value="HTH-TYPE TRANSCRIPTIONAL REGULATOR BETI"/>
    <property type="match status" value="1"/>
</dbReference>
<keyword evidence="3" id="KW-0804">Transcription</keyword>